<reference evidence="2" key="1">
    <citation type="submission" date="2018-05" db="EMBL/GenBank/DDBJ databases">
        <title>Complete Genome Sequence of Methylobacterium sp. 17SD2-17.</title>
        <authorList>
            <person name="Srinivasan S."/>
        </authorList>
    </citation>
    <scope>NUCLEOTIDE SEQUENCE [LARGE SCALE GENOMIC DNA]</scope>
    <source>
        <strain evidence="2">17SD2-17</strain>
    </source>
</reference>
<protein>
    <submittedName>
        <fullName evidence="1">Uncharacterized protein</fullName>
    </submittedName>
</protein>
<dbReference type="Proteomes" id="UP000245926">
    <property type="component" value="Chromosome"/>
</dbReference>
<dbReference type="KEGG" id="mets:DK389_14950"/>
<gene>
    <name evidence="1" type="ORF">DK389_14950</name>
</gene>
<dbReference type="AlphaFoldDB" id="A0A2U8W6A5"/>
<sequence>MLHNAEAEFARYLFAVYPPPMPGMPWLSVCIAPNGHVLDSEAFATVEEANLVTCRAQAVLFDSLSQRVEIAHVPVADGALH</sequence>
<dbReference type="OrthoDB" id="7997801at2"/>
<dbReference type="RefSeq" id="WP_109890705.1">
    <property type="nucleotide sequence ID" value="NZ_CP029550.1"/>
</dbReference>
<organism evidence="1 2">
    <name type="scientific">Methylobacterium durans</name>
    <dbReference type="NCBI Taxonomy" id="2202825"/>
    <lineage>
        <taxon>Bacteria</taxon>
        <taxon>Pseudomonadati</taxon>
        <taxon>Pseudomonadota</taxon>
        <taxon>Alphaproteobacteria</taxon>
        <taxon>Hyphomicrobiales</taxon>
        <taxon>Methylobacteriaceae</taxon>
        <taxon>Methylobacterium</taxon>
    </lineage>
</organism>
<keyword evidence="2" id="KW-1185">Reference proteome</keyword>
<dbReference type="EMBL" id="CP029550">
    <property type="protein sequence ID" value="AWN41569.1"/>
    <property type="molecule type" value="Genomic_DNA"/>
</dbReference>
<evidence type="ECO:0000313" key="2">
    <source>
        <dbReference type="Proteomes" id="UP000245926"/>
    </source>
</evidence>
<proteinExistence type="predicted"/>
<evidence type="ECO:0000313" key="1">
    <source>
        <dbReference type="EMBL" id="AWN41569.1"/>
    </source>
</evidence>
<accession>A0A2U8W6A5</accession>
<name>A0A2U8W6A5_9HYPH</name>